<dbReference type="Proteomes" id="UP000184694">
    <property type="component" value="Unassembled WGS sequence"/>
</dbReference>
<accession>A0A1N6JAR2</accession>
<dbReference type="InterPro" id="IPR000157">
    <property type="entry name" value="TIR_dom"/>
</dbReference>
<dbReference type="AlphaFoldDB" id="A0A1N6JAR2"/>
<dbReference type="GO" id="GO:0007165">
    <property type="term" value="P:signal transduction"/>
    <property type="evidence" value="ECO:0007669"/>
    <property type="project" value="InterPro"/>
</dbReference>
<keyword evidence="3" id="KW-1185">Reference proteome</keyword>
<dbReference type="SUPFAM" id="SSF52200">
    <property type="entry name" value="Toll/Interleukin receptor TIR domain"/>
    <property type="match status" value="1"/>
</dbReference>
<dbReference type="InterPro" id="IPR029035">
    <property type="entry name" value="DHS-like_NAD/FAD-binding_dom"/>
</dbReference>
<protein>
    <submittedName>
        <fullName evidence="2">TIR domain-containing protein</fullName>
    </submittedName>
</protein>
<feature type="domain" description="TIR" evidence="1">
    <location>
        <begin position="2"/>
        <end position="109"/>
    </location>
</feature>
<dbReference type="InterPro" id="IPR035897">
    <property type="entry name" value="Toll_tir_struct_dom_sf"/>
</dbReference>
<reference evidence="3" key="1">
    <citation type="submission" date="2016-11" db="EMBL/GenBank/DDBJ databases">
        <authorList>
            <person name="Varghese N."/>
            <person name="Submissions S."/>
        </authorList>
    </citation>
    <scope>NUCLEOTIDE SEQUENCE [LARGE SCALE GENOMIC DNA]</scope>
    <source>
        <strain evidence="3">DSM 17456</strain>
    </source>
</reference>
<gene>
    <name evidence="2" type="ORF">SAMN02745161_3288</name>
</gene>
<dbReference type="Pfam" id="PF13289">
    <property type="entry name" value="SIR2_2"/>
    <property type="match status" value="1"/>
</dbReference>
<name>A0A1N6JAR2_9BACT</name>
<proteinExistence type="predicted"/>
<sequence>MSYASEDRHYAALLENALIKAGHKIIKATGKVNSSKSFAQKLNRYIQSADALIVLISWATLKSKWIRHEVESMAIQDFSTNEKKIIPIKLDSSPMPSYLTNYDYLDSTSSDGVIEKLIQSLSTGEKKDVFESASGAKEQNTLHYSKELSKKLKTGRLTLVCGAGVSIGAGIPTWDDLLFRLLSSMIRNASEARSIPFDEASVFDFQKDYAPSSLILGKYLKNHFGDNFLQEVRNSLYLKKTERCALIDSIVDLSRPQRASRSLDSIITFNFDSLIEENLKRENVPYRTIYKEGMTHGPNELPIYHVHGYLPKAGPLPKDIDIVFSEDSYHTQFIEPFSWSNLIQLIKLNENTCLFIGLSFTDPNLRRLLDVANRKKGSSSPAHYIIKKSLSSTEALDGMAKIFEEQDARNLGLKTIWVDEYSEIPTFLKNIAIS</sequence>
<organism evidence="2 3">
    <name type="scientific">Halodesulfovibrio marinisediminis DSM 17456</name>
    <dbReference type="NCBI Taxonomy" id="1121457"/>
    <lineage>
        <taxon>Bacteria</taxon>
        <taxon>Pseudomonadati</taxon>
        <taxon>Thermodesulfobacteriota</taxon>
        <taxon>Desulfovibrionia</taxon>
        <taxon>Desulfovibrionales</taxon>
        <taxon>Desulfovibrionaceae</taxon>
        <taxon>Halodesulfovibrio</taxon>
    </lineage>
</organism>
<dbReference type="SUPFAM" id="SSF52467">
    <property type="entry name" value="DHS-like NAD/FAD-binding domain"/>
    <property type="match status" value="1"/>
</dbReference>
<evidence type="ECO:0000313" key="2">
    <source>
        <dbReference type="EMBL" id="SIO41327.1"/>
    </source>
</evidence>
<dbReference type="EMBL" id="FSRG01000009">
    <property type="protein sequence ID" value="SIO41327.1"/>
    <property type="molecule type" value="Genomic_DNA"/>
</dbReference>
<dbReference type="Gene3D" id="3.40.50.10140">
    <property type="entry name" value="Toll/interleukin-1 receptor homology (TIR) domain"/>
    <property type="match status" value="1"/>
</dbReference>
<evidence type="ECO:0000259" key="1">
    <source>
        <dbReference type="Pfam" id="PF13676"/>
    </source>
</evidence>
<evidence type="ECO:0000313" key="3">
    <source>
        <dbReference type="Proteomes" id="UP000184694"/>
    </source>
</evidence>
<dbReference type="Pfam" id="PF13676">
    <property type="entry name" value="TIR_2"/>
    <property type="match status" value="1"/>
</dbReference>